<dbReference type="InterPro" id="IPR036034">
    <property type="entry name" value="PDZ_sf"/>
</dbReference>
<sequence>MGFFRLDIFAFTKNILIIFTIVSFSFLLAISINSYIAIKNFSLPEEIQIKKTKYKELFKPYNNIAYLFKKIEIEPSIKTENKSIPEQNLETLPNIKLIGTLIFKGKKLALVKEENSEYLLKEGENFKVYKVLKIDKYFVKLEKNGKSYIINLDLSKKTLSFKSKNNLSQRKISNTYNQNSEIQTITLSKSLVEKETADIGNLLKDVRLIPVVKNGETVGFKFTYVNPRSILYKYGLRTGDFIKSINGMPVRTAEEAFKIYNMLRNENRVELEIERRGKRKVIVYEIQ</sequence>
<evidence type="ECO:0000313" key="3">
    <source>
        <dbReference type="EMBL" id="RMA97746.1"/>
    </source>
</evidence>
<dbReference type="RefSeq" id="WP_121922515.1">
    <property type="nucleotide sequence ID" value="NZ_REFO01000010.1"/>
</dbReference>
<feature type="domain" description="PDZ" evidence="2">
    <location>
        <begin position="205"/>
        <end position="277"/>
    </location>
</feature>
<keyword evidence="1" id="KW-0472">Membrane</keyword>
<evidence type="ECO:0000256" key="1">
    <source>
        <dbReference type="SAM" id="Phobius"/>
    </source>
</evidence>
<dbReference type="SUPFAM" id="SSF50156">
    <property type="entry name" value="PDZ domain-like"/>
    <property type="match status" value="1"/>
</dbReference>
<name>A0A3M0BMI9_9AQUI</name>
<dbReference type="InterPro" id="IPR001478">
    <property type="entry name" value="PDZ"/>
</dbReference>
<dbReference type="SMART" id="SM00228">
    <property type="entry name" value="PDZ"/>
    <property type="match status" value="1"/>
</dbReference>
<feature type="transmembrane region" description="Helical" evidence="1">
    <location>
        <begin position="15"/>
        <end position="38"/>
    </location>
</feature>
<dbReference type="AlphaFoldDB" id="A0A3M0BMI9"/>
<dbReference type="Gene3D" id="2.30.42.10">
    <property type="match status" value="1"/>
</dbReference>
<dbReference type="EMBL" id="REFO01000010">
    <property type="protein sequence ID" value="RMA97746.1"/>
    <property type="molecule type" value="Genomic_DNA"/>
</dbReference>
<reference evidence="3 4" key="1">
    <citation type="submission" date="2018-10" db="EMBL/GenBank/DDBJ databases">
        <title>Genomic Encyclopedia of Archaeal and Bacterial Type Strains, Phase II (KMG-II): from individual species to whole genera.</title>
        <authorList>
            <person name="Goeker M."/>
        </authorList>
    </citation>
    <scope>NUCLEOTIDE SEQUENCE [LARGE SCALE GENOMIC DNA]</scope>
    <source>
        <strain evidence="3 4">VM1</strain>
    </source>
</reference>
<keyword evidence="1" id="KW-0812">Transmembrane</keyword>
<dbReference type="OrthoDB" id="11734at2"/>
<dbReference type="Proteomes" id="UP000280842">
    <property type="component" value="Unassembled WGS sequence"/>
</dbReference>
<protein>
    <submittedName>
        <fullName evidence="3">Type II secretion system protein C (GspC)</fullName>
    </submittedName>
</protein>
<keyword evidence="1" id="KW-1133">Transmembrane helix</keyword>
<comment type="caution">
    <text evidence="3">The sequence shown here is derived from an EMBL/GenBank/DDBJ whole genome shotgun (WGS) entry which is preliminary data.</text>
</comment>
<evidence type="ECO:0000313" key="4">
    <source>
        <dbReference type="Proteomes" id="UP000280842"/>
    </source>
</evidence>
<organism evidence="3 4">
    <name type="scientific">Hydrogenothermus marinus</name>
    <dbReference type="NCBI Taxonomy" id="133270"/>
    <lineage>
        <taxon>Bacteria</taxon>
        <taxon>Pseudomonadati</taxon>
        <taxon>Aquificota</taxon>
        <taxon>Aquificia</taxon>
        <taxon>Aquificales</taxon>
        <taxon>Hydrogenothermaceae</taxon>
        <taxon>Hydrogenothermus</taxon>
    </lineage>
</organism>
<gene>
    <name evidence="3" type="ORF">CLV39_0370</name>
</gene>
<accession>A0A3M0BMI9</accession>
<proteinExistence type="predicted"/>
<evidence type="ECO:0000259" key="2">
    <source>
        <dbReference type="SMART" id="SM00228"/>
    </source>
</evidence>
<keyword evidence="4" id="KW-1185">Reference proteome</keyword>